<sequence length="124" mass="13210">MSGGYRVDLDRMGSLITTLEQAKERMTNANNKLKNTSPRDMGSRDIDSAGGDFQDRWEYGIGKIAEFSGTVADGLTKARKFYAEMEQKVTEALGKGGGGQPAPPPTTAPPAGQSAISDRLDGRA</sequence>
<reference evidence="3" key="1">
    <citation type="journal article" date="2019" name="Int. J. Syst. Evol. Microbiol.">
        <title>The Global Catalogue of Microorganisms (GCM) 10K type strain sequencing project: providing services to taxonomists for standard genome sequencing and annotation.</title>
        <authorList>
            <consortium name="The Broad Institute Genomics Platform"/>
            <consortium name="The Broad Institute Genome Sequencing Center for Infectious Disease"/>
            <person name="Wu L."/>
            <person name="Ma J."/>
        </authorList>
    </citation>
    <scope>NUCLEOTIDE SEQUENCE [LARGE SCALE GENOMIC DNA]</scope>
    <source>
        <strain evidence="3">CGMCC 4.7643</strain>
    </source>
</reference>
<keyword evidence="3" id="KW-1185">Reference proteome</keyword>
<feature type="region of interest" description="Disordered" evidence="1">
    <location>
        <begin position="92"/>
        <end position="124"/>
    </location>
</feature>
<feature type="region of interest" description="Disordered" evidence="1">
    <location>
        <begin position="28"/>
        <end position="49"/>
    </location>
</feature>
<evidence type="ECO:0000313" key="2">
    <source>
        <dbReference type="EMBL" id="MFD2462236.1"/>
    </source>
</evidence>
<protein>
    <recommendedName>
        <fullName evidence="4">Excreted virulence factor EspC, type VII ESX diderm</fullName>
    </recommendedName>
</protein>
<comment type="caution">
    <text evidence="2">The sequence shown here is derived from an EMBL/GenBank/DDBJ whole genome shotgun (WGS) entry which is preliminary data.</text>
</comment>
<proteinExistence type="predicted"/>
<evidence type="ECO:0000256" key="1">
    <source>
        <dbReference type="SAM" id="MobiDB-lite"/>
    </source>
</evidence>
<evidence type="ECO:0000313" key="3">
    <source>
        <dbReference type="Proteomes" id="UP001597419"/>
    </source>
</evidence>
<dbReference type="RefSeq" id="WP_345401283.1">
    <property type="nucleotide sequence ID" value="NZ_BAABHG010000012.1"/>
</dbReference>
<name>A0ABW5GMX5_9PSEU</name>
<gene>
    <name evidence="2" type="ORF">ACFSYJ_26765</name>
</gene>
<accession>A0ABW5GMX5</accession>
<feature type="compositionally biased region" description="Polar residues" evidence="1">
    <location>
        <begin position="28"/>
        <end position="38"/>
    </location>
</feature>
<dbReference type="Proteomes" id="UP001597419">
    <property type="component" value="Unassembled WGS sequence"/>
</dbReference>
<organism evidence="2 3">
    <name type="scientific">Amycolatopsis samaneae</name>
    <dbReference type="NCBI Taxonomy" id="664691"/>
    <lineage>
        <taxon>Bacteria</taxon>
        <taxon>Bacillati</taxon>
        <taxon>Actinomycetota</taxon>
        <taxon>Actinomycetes</taxon>
        <taxon>Pseudonocardiales</taxon>
        <taxon>Pseudonocardiaceae</taxon>
        <taxon>Amycolatopsis</taxon>
    </lineage>
</organism>
<evidence type="ECO:0008006" key="4">
    <source>
        <dbReference type="Google" id="ProtNLM"/>
    </source>
</evidence>
<dbReference type="EMBL" id="JBHUKU010000015">
    <property type="protein sequence ID" value="MFD2462236.1"/>
    <property type="molecule type" value="Genomic_DNA"/>
</dbReference>